<dbReference type="PANTHER" id="PTHR43132:SF8">
    <property type="entry name" value="HTH-TYPE TRANSCRIPTIONAL REGULATOR KMTR"/>
    <property type="match status" value="1"/>
</dbReference>
<dbReference type="Pfam" id="PF19361">
    <property type="entry name" value="DUF5937"/>
    <property type="match status" value="1"/>
</dbReference>
<dbReference type="InterPro" id="IPR011991">
    <property type="entry name" value="ArsR-like_HTH"/>
</dbReference>
<reference evidence="5 6" key="1">
    <citation type="submission" date="2020-02" db="EMBL/GenBank/DDBJ databases">
        <title>Streptomyces malaysiensis DSM14702 (JHCC583434, PFL_A843) Genome sequencing and assembly.</title>
        <authorList>
            <person name="Samborskyy M."/>
        </authorList>
    </citation>
    <scope>NUCLEOTIDE SEQUENCE [LARGE SCALE GENOMIC DNA]</scope>
    <source>
        <strain evidence="5 6">DSM 14702</strain>
    </source>
</reference>
<dbReference type="Pfam" id="PF12840">
    <property type="entry name" value="HTH_20"/>
    <property type="match status" value="1"/>
</dbReference>
<evidence type="ECO:0000256" key="1">
    <source>
        <dbReference type="ARBA" id="ARBA00023015"/>
    </source>
</evidence>
<sequence>MPLHMQFGADDLLRCRFAISPLCQTHEAVRTLRRTERHGYHLPWLRRVRKAVAGLDLSELWLLMPGRGGYTPDFLGPPPDVPYAPFEDELARLRATDPAEARRELALSLESAPGAADSPRGRAMLADPARAVSRLADLTERAWHALVAPDWPRLRALLEADIAYRSRQLADGGLERLFADLRPALRWTDGTLTIRTSVMPAQTQDLDGRGVLLMPSVFVWPDVVSGFAPPWQPTVIYPARGVGGLWREPDALAADALVRLLGASRAAILSGLEEPASTTALAARHRLAPSSVSAHLAVLRAAGLLSSRRQGHQVLYERTPLGMALVGGG</sequence>
<keyword evidence="2" id="KW-0238">DNA-binding</keyword>
<comment type="caution">
    <text evidence="5">The sequence shown here is derived from an EMBL/GenBank/DDBJ whole genome shotgun (WGS) entry which is preliminary data.</text>
</comment>
<proteinExistence type="predicted"/>
<dbReference type="InterPro" id="IPR001845">
    <property type="entry name" value="HTH_ArsR_DNA-bd_dom"/>
</dbReference>
<organism evidence="5 6">
    <name type="scientific">Streptomyces malaysiensis</name>
    <dbReference type="NCBI Taxonomy" id="92644"/>
    <lineage>
        <taxon>Bacteria</taxon>
        <taxon>Bacillati</taxon>
        <taxon>Actinomycetota</taxon>
        <taxon>Actinomycetes</taxon>
        <taxon>Kitasatosporales</taxon>
        <taxon>Streptomycetaceae</taxon>
        <taxon>Streptomyces</taxon>
        <taxon>Streptomyces violaceusniger group</taxon>
    </lineage>
</organism>
<evidence type="ECO:0000313" key="5">
    <source>
        <dbReference type="EMBL" id="NIY68382.1"/>
    </source>
</evidence>
<feature type="domain" description="HTH arsR-type" evidence="4">
    <location>
        <begin position="256"/>
        <end position="326"/>
    </location>
</feature>
<dbReference type="SMART" id="SM00418">
    <property type="entry name" value="HTH_ARSR"/>
    <property type="match status" value="1"/>
</dbReference>
<dbReference type="SUPFAM" id="SSF46785">
    <property type="entry name" value="Winged helix' DNA-binding domain"/>
    <property type="match status" value="1"/>
</dbReference>
<dbReference type="InterPro" id="IPR036390">
    <property type="entry name" value="WH_DNA-bd_sf"/>
</dbReference>
<evidence type="ECO:0000313" key="6">
    <source>
        <dbReference type="Proteomes" id="UP000536624"/>
    </source>
</evidence>
<dbReference type="InterPro" id="IPR051011">
    <property type="entry name" value="Metal_resp_trans_reg"/>
</dbReference>
<dbReference type="InterPro" id="IPR045981">
    <property type="entry name" value="DUF5937"/>
</dbReference>
<dbReference type="EMBL" id="JAALLH010000001">
    <property type="protein sequence ID" value="NIY68382.1"/>
    <property type="molecule type" value="Genomic_DNA"/>
</dbReference>
<dbReference type="InterPro" id="IPR036388">
    <property type="entry name" value="WH-like_DNA-bd_sf"/>
</dbReference>
<dbReference type="CDD" id="cd00090">
    <property type="entry name" value="HTH_ARSR"/>
    <property type="match status" value="1"/>
</dbReference>
<dbReference type="AlphaFoldDB" id="A0A7X5X8A5"/>
<dbReference type="PANTHER" id="PTHR43132">
    <property type="entry name" value="ARSENICAL RESISTANCE OPERON REPRESSOR ARSR-RELATED"/>
    <property type="match status" value="1"/>
</dbReference>
<evidence type="ECO:0000259" key="4">
    <source>
        <dbReference type="SMART" id="SM00418"/>
    </source>
</evidence>
<dbReference type="Proteomes" id="UP000536624">
    <property type="component" value="Unassembled WGS sequence"/>
</dbReference>
<evidence type="ECO:0000256" key="3">
    <source>
        <dbReference type="ARBA" id="ARBA00023163"/>
    </source>
</evidence>
<dbReference type="GO" id="GO:0003677">
    <property type="term" value="F:DNA binding"/>
    <property type="evidence" value="ECO:0007669"/>
    <property type="project" value="UniProtKB-KW"/>
</dbReference>
<protein>
    <submittedName>
        <fullName evidence="5">ArsR family transcriptional regulator</fullName>
    </submittedName>
</protein>
<dbReference type="GO" id="GO:0003700">
    <property type="term" value="F:DNA-binding transcription factor activity"/>
    <property type="evidence" value="ECO:0007669"/>
    <property type="project" value="InterPro"/>
</dbReference>
<name>A0A7X5X8A5_STRMQ</name>
<evidence type="ECO:0000256" key="2">
    <source>
        <dbReference type="ARBA" id="ARBA00023125"/>
    </source>
</evidence>
<gene>
    <name evidence="5" type="ORF">SMALB_6473</name>
</gene>
<dbReference type="RefSeq" id="WP_167503376.1">
    <property type="nucleotide sequence ID" value="NZ_JAALLH010000001.1"/>
</dbReference>
<dbReference type="Gene3D" id="1.10.10.10">
    <property type="entry name" value="Winged helix-like DNA-binding domain superfamily/Winged helix DNA-binding domain"/>
    <property type="match status" value="1"/>
</dbReference>
<keyword evidence="3" id="KW-0804">Transcription</keyword>
<accession>A0A7X5X8A5</accession>
<keyword evidence="1" id="KW-0805">Transcription regulation</keyword>